<comment type="caution">
    <text evidence="1">The sequence shown here is derived from an EMBL/GenBank/DDBJ whole genome shotgun (WGS) entry which is preliminary data.</text>
</comment>
<dbReference type="EMBL" id="JBBKAR010000018">
    <property type="protein sequence ID" value="MEJ8303502.1"/>
    <property type="molecule type" value="Genomic_DNA"/>
</dbReference>
<evidence type="ECO:0000313" key="2">
    <source>
        <dbReference type="Proteomes" id="UP001380953"/>
    </source>
</evidence>
<proteinExistence type="predicted"/>
<accession>A0ACC6P9K9</accession>
<name>A0ACC6P9K9_9BACL</name>
<organism evidence="1 2">
    <name type="scientific">Saccharibacillus sacchari</name>
    <dbReference type="NCBI Taxonomy" id="456493"/>
    <lineage>
        <taxon>Bacteria</taxon>
        <taxon>Bacillati</taxon>
        <taxon>Bacillota</taxon>
        <taxon>Bacilli</taxon>
        <taxon>Bacillales</taxon>
        <taxon>Paenibacillaceae</taxon>
        <taxon>Saccharibacillus</taxon>
    </lineage>
</organism>
<reference evidence="1" key="1">
    <citation type="submission" date="2024-03" db="EMBL/GenBank/DDBJ databases">
        <title>Whole genome sequecning of epiphytes from Marcgravia umbellata leaves.</title>
        <authorList>
            <person name="Kumar G."/>
            <person name="Savka M.A."/>
        </authorList>
    </citation>
    <scope>NUCLEOTIDE SEQUENCE</scope>
    <source>
        <strain evidence="1">RIT_BL5</strain>
    </source>
</reference>
<keyword evidence="2" id="KW-1185">Reference proteome</keyword>
<evidence type="ECO:0000313" key="1">
    <source>
        <dbReference type="EMBL" id="MEJ8303502.1"/>
    </source>
</evidence>
<sequence>MNNEIWKYIQELKNGNLQLADLNGCLSGNTNYLLKEVFNDKNKKTNIWNSMDQRLVDW</sequence>
<gene>
    <name evidence="1" type="ORF">WKI47_06175</name>
</gene>
<dbReference type="Proteomes" id="UP001380953">
    <property type="component" value="Unassembled WGS sequence"/>
</dbReference>
<protein>
    <submittedName>
        <fullName evidence="1">Uncharacterized protein</fullName>
    </submittedName>
</protein>